<proteinExistence type="predicted"/>
<dbReference type="Pfam" id="PF01825">
    <property type="entry name" value="GPS"/>
    <property type="match status" value="1"/>
</dbReference>
<dbReference type="Proteomes" id="UP001152797">
    <property type="component" value="Unassembled WGS sequence"/>
</dbReference>
<comment type="subcellular location">
    <subcellularLocation>
        <location evidence="1">Membrane</location>
    </subcellularLocation>
</comment>
<name>A0A9P1GAL8_9DINO</name>
<evidence type="ECO:0000256" key="1">
    <source>
        <dbReference type="ARBA" id="ARBA00004370"/>
    </source>
</evidence>
<keyword evidence="3" id="KW-1133">Transmembrane helix</keyword>
<dbReference type="InterPro" id="IPR000203">
    <property type="entry name" value="GPS"/>
</dbReference>
<evidence type="ECO:0000256" key="4">
    <source>
        <dbReference type="ARBA" id="ARBA00023136"/>
    </source>
</evidence>
<keyword evidence="2" id="KW-0812">Transmembrane</keyword>
<evidence type="ECO:0000256" key="2">
    <source>
        <dbReference type="ARBA" id="ARBA00022692"/>
    </source>
</evidence>
<dbReference type="Gene3D" id="2.60.220.50">
    <property type="match status" value="1"/>
</dbReference>
<keyword evidence="4" id="KW-0472">Membrane</keyword>
<dbReference type="EMBL" id="CAMXCT020003711">
    <property type="protein sequence ID" value="CAL1159237.1"/>
    <property type="molecule type" value="Genomic_DNA"/>
</dbReference>
<evidence type="ECO:0000313" key="7">
    <source>
        <dbReference type="Proteomes" id="UP001152797"/>
    </source>
</evidence>
<dbReference type="AlphaFoldDB" id="A0A9P1GAL8"/>
<sequence length="446" mass="48297">MGETFVAVVAGTSEAVTTAGASVKLDAELMQQLGGQPLVLSFTSLSDTAAEQFGVELAVPVSISLWSLQGSRISVSNAVVPLQIRIPTNNSEAQCVFWNETLEEWTSDGLTRVGYEDGVLICESTHLTIFSAFWQQFGIALRCSTAPALLSAEGLSAFGRFPSWLGYSSSLIVILSLFFFGLCMGSAVGSDRLAEQKVGKDELAFVVTLAAAGQVAGTSVEVLCSSPTSLRDAGDAWIQRQQEKDTQILQMDSTSDTGGSPLLDCFTFTVELQKRPGTNFGVELSAAGKVCMVNAVLGASLIGEWNRMMDQRGPKEHAIRQYDRLMVFNDEKPAKGADMVERLHSAQGAVTLIVQRPRRHMLRLARRPWRPLGIQALTSGSGFLLITRINEGAFADHNAFAPEEDRVKIPCRLVAVYGQSGSGAELLQFMEESQKTVLDLEILIYD</sequence>
<dbReference type="GO" id="GO:0016020">
    <property type="term" value="C:membrane"/>
    <property type="evidence" value="ECO:0007669"/>
    <property type="project" value="UniProtKB-SubCell"/>
</dbReference>
<dbReference type="InterPro" id="IPR046338">
    <property type="entry name" value="GAIN_dom_sf"/>
</dbReference>
<keyword evidence="7" id="KW-1185">Reference proteome</keyword>
<gene>
    <name evidence="5" type="ORF">C1SCF055_LOCUS31549</name>
</gene>
<dbReference type="EMBL" id="CAMXCT030003711">
    <property type="protein sequence ID" value="CAL4793174.1"/>
    <property type="molecule type" value="Genomic_DNA"/>
</dbReference>
<reference evidence="6 7" key="2">
    <citation type="submission" date="2024-05" db="EMBL/GenBank/DDBJ databases">
        <authorList>
            <person name="Chen Y."/>
            <person name="Shah S."/>
            <person name="Dougan E. K."/>
            <person name="Thang M."/>
            <person name="Chan C."/>
        </authorList>
    </citation>
    <scope>NUCLEOTIDE SEQUENCE [LARGE SCALE GENOMIC DNA]</scope>
</reference>
<comment type="caution">
    <text evidence="5">The sequence shown here is derived from an EMBL/GenBank/DDBJ whole genome shotgun (WGS) entry which is preliminary data.</text>
</comment>
<evidence type="ECO:0000256" key="3">
    <source>
        <dbReference type="ARBA" id="ARBA00022989"/>
    </source>
</evidence>
<dbReference type="OrthoDB" id="440771at2759"/>
<dbReference type="SMART" id="SM00303">
    <property type="entry name" value="GPS"/>
    <property type="match status" value="1"/>
</dbReference>
<evidence type="ECO:0000313" key="5">
    <source>
        <dbReference type="EMBL" id="CAI4005862.1"/>
    </source>
</evidence>
<protein>
    <submittedName>
        <fullName evidence="6">PDZ domain-containing protein</fullName>
    </submittedName>
</protein>
<reference evidence="5" key="1">
    <citation type="submission" date="2022-10" db="EMBL/GenBank/DDBJ databases">
        <authorList>
            <person name="Chen Y."/>
            <person name="Dougan E. K."/>
            <person name="Chan C."/>
            <person name="Rhodes N."/>
            <person name="Thang M."/>
        </authorList>
    </citation>
    <scope>NUCLEOTIDE SEQUENCE</scope>
</reference>
<organism evidence="5">
    <name type="scientific">Cladocopium goreaui</name>
    <dbReference type="NCBI Taxonomy" id="2562237"/>
    <lineage>
        <taxon>Eukaryota</taxon>
        <taxon>Sar</taxon>
        <taxon>Alveolata</taxon>
        <taxon>Dinophyceae</taxon>
        <taxon>Suessiales</taxon>
        <taxon>Symbiodiniaceae</taxon>
        <taxon>Cladocopium</taxon>
    </lineage>
</organism>
<evidence type="ECO:0000313" key="6">
    <source>
        <dbReference type="EMBL" id="CAL4793174.1"/>
    </source>
</evidence>
<dbReference type="EMBL" id="CAMXCT010003711">
    <property type="protein sequence ID" value="CAI4005862.1"/>
    <property type="molecule type" value="Genomic_DNA"/>
</dbReference>
<accession>A0A9P1GAL8</accession>